<evidence type="ECO:0000313" key="11">
    <source>
        <dbReference type="Proteomes" id="UP000236333"/>
    </source>
</evidence>
<dbReference type="PANTHER" id="PTHR11879">
    <property type="entry name" value="ASPARTATE AMINOTRANSFERASE"/>
    <property type="match status" value="1"/>
</dbReference>
<evidence type="ECO:0000256" key="2">
    <source>
        <dbReference type="ARBA" id="ARBA00007441"/>
    </source>
</evidence>
<dbReference type="Gene3D" id="3.40.640.10">
    <property type="entry name" value="Type I PLP-dependent aspartate aminotransferase-like (Major domain)"/>
    <property type="match status" value="1"/>
</dbReference>
<dbReference type="InterPro" id="IPR015421">
    <property type="entry name" value="PyrdxlP-dep_Trfase_major"/>
</dbReference>
<evidence type="ECO:0000256" key="6">
    <source>
        <dbReference type="ARBA" id="ARBA00022898"/>
    </source>
</evidence>
<keyword evidence="4 8" id="KW-0032">Aminotransferase</keyword>
<dbReference type="GO" id="GO:0006520">
    <property type="term" value="P:amino acid metabolic process"/>
    <property type="evidence" value="ECO:0007669"/>
    <property type="project" value="InterPro"/>
</dbReference>
<evidence type="ECO:0000313" key="10">
    <source>
        <dbReference type="EMBL" id="PNG99580.1"/>
    </source>
</evidence>
<comment type="miscellaneous">
    <text evidence="8">In eukaryotes there are cytoplasmic, mitochondrial and chloroplastic isozymes.</text>
</comment>
<organism evidence="10 11">
    <name type="scientific">Tetrabaena socialis</name>
    <dbReference type="NCBI Taxonomy" id="47790"/>
    <lineage>
        <taxon>Eukaryota</taxon>
        <taxon>Viridiplantae</taxon>
        <taxon>Chlorophyta</taxon>
        <taxon>core chlorophytes</taxon>
        <taxon>Chlorophyceae</taxon>
        <taxon>CS clade</taxon>
        <taxon>Chlamydomonadales</taxon>
        <taxon>Tetrabaenaceae</taxon>
        <taxon>Tetrabaena</taxon>
    </lineage>
</organism>
<gene>
    <name evidence="10" type="ORF">TSOC_014637</name>
</gene>
<dbReference type="Gene3D" id="3.90.1150.10">
    <property type="entry name" value="Aspartate Aminotransferase, domain 1"/>
    <property type="match status" value="1"/>
</dbReference>
<evidence type="ECO:0000256" key="8">
    <source>
        <dbReference type="RuleBase" id="RU000480"/>
    </source>
</evidence>
<evidence type="ECO:0000259" key="9">
    <source>
        <dbReference type="Pfam" id="PF00155"/>
    </source>
</evidence>
<feature type="non-terminal residue" evidence="10">
    <location>
        <position position="1"/>
    </location>
</feature>
<proteinExistence type="inferred from homology"/>
<dbReference type="InterPro" id="IPR000796">
    <property type="entry name" value="Asp_trans"/>
</dbReference>
<dbReference type="InterPro" id="IPR015424">
    <property type="entry name" value="PyrdxlP-dep_Trfase"/>
</dbReference>
<keyword evidence="5 8" id="KW-0808">Transferase</keyword>
<feature type="domain" description="Aminotransferase class I/classII large" evidence="9">
    <location>
        <begin position="25"/>
        <end position="203"/>
    </location>
</feature>
<dbReference type="AlphaFoldDB" id="A0A2J7ZH34"/>
<keyword evidence="11" id="KW-1185">Reference proteome</keyword>
<dbReference type="SUPFAM" id="SSF53383">
    <property type="entry name" value="PLP-dependent transferases"/>
    <property type="match status" value="1"/>
</dbReference>
<sequence>HSSPLPSPLTLTPTCCPFNSPPAAQGFASGDCERDAQSIRIFLADGHRLAVSQSYAKNMGLYGQRVGCLSVVCDNPRDASAVESQLKNIARPMYSNPPLHGALLVTKILQDPQLKQQWYSEVKGMAERIISMRALLRKSLEDAGSPLPWGHVTDQIGMFAYSGMSGEMVDELAEKHHIFMTRNGRISMAGVNTRNVGRLAEAIHAVTSGRS</sequence>
<evidence type="ECO:0000256" key="5">
    <source>
        <dbReference type="ARBA" id="ARBA00022679"/>
    </source>
</evidence>
<comment type="cofactor">
    <cofactor evidence="1">
        <name>pyridoxal 5'-phosphate</name>
        <dbReference type="ChEBI" id="CHEBI:597326"/>
    </cofactor>
</comment>
<evidence type="ECO:0000256" key="7">
    <source>
        <dbReference type="ARBA" id="ARBA00049185"/>
    </source>
</evidence>
<reference evidence="10 11" key="1">
    <citation type="journal article" date="2017" name="Mol. Biol. Evol.">
        <title>The 4-celled Tetrabaena socialis nuclear genome reveals the essential components for genetic control of cell number at the origin of multicellularity in the volvocine lineage.</title>
        <authorList>
            <person name="Featherston J."/>
            <person name="Arakaki Y."/>
            <person name="Hanschen E.R."/>
            <person name="Ferris P.J."/>
            <person name="Michod R.E."/>
            <person name="Olson B.J.S.C."/>
            <person name="Nozaki H."/>
            <person name="Durand P.M."/>
        </authorList>
    </citation>
    <scope>NUCLEOTIDE SEQUENCE [LARGE SCALE GENOMIC DNA]</scope>
    <source>
        <strain evidence="10 11">NIES-571</strain>
    </source>
</reference>
<dbReference type="EMBL" id="PGGS01002550">
    <property type="protein sequence ID" value="PNG99580.1"/>
    <property type="molecule type" value="Genomic_DNA"/>
</dbReference>
<dbReference type="GO" id="GO:0030170">
    <property type="term" value="F:pyridoxal phosphate binding"/>
    <property type="evidence" value="ECO:0007669"/>
    <property type="project" value="InterPro"/>
</dbReference>
<name>A0A2J7ZH34_9CHLO</name>
<evidence type="ECO:0000256" key="3">
    <source>
        <dbReference type="ARBA" id="ARBA00011738"/>
    </source>
</evidence>
<dbReference type="EC" id="2.6.1.1" evidence="8"/>
<accession>A0A2J7ZH34</accession>
<evidence type="ECO:0000256" key="1">
    <source>
        <dbReference type="ARBA" id="ARBA00001933"/>
    </source>
</evidence>
<dbReference type="InterPro" id="IPR004838">
    <property type="entry name" value="NHTrfase_class1_PyrdxlP-BS"/>
</dbReference>
<protein>
    <recommendedName>
        <fullName evidence="8">Aspartate aminotransferase</fullName>
        <ecNumber evidence="8">2.6.1.1</ecNumber>
    </recommendedName>
</protein>
<dbReference type="PANTHER" id="PTHR11879:SF54">
    <property type="entry name" value="ASPARTATE AMINOTRANSFERASE, MITOCHONDRIAL"/>
    <property type="match status" value="1"/>
</dbReference>
<comment type="caution">
    <text evidence="10">The sequence shown here is derived from an EMBL/GenBank/DDBJ whole genome shotgun (WGS) entry which is preliminary data.</text>
</comment>
<dbReference type="PROSITE" id="PS00105">
    <property type="entry name" value="AA_TRANSFER_CLASS_1"/>
    <property type="match status" value="1"/>
</dbReference>
<comment type="catalytic activity">
    <reaction evidence="7 8">
        <text>L-aspartate + 2-oxoglutarate = oxaloacetate + L-glutamate</text>
        <dbReference type="Rhea" id="RHEA:21824"/>
        <dbReference type="ChEBI" id="CHEBI:16452"/>
        <dbReference type="ChEBI" id="CHEBI:16810"/>
        <dbReference type="ChEBI" id="CHEBI:29985"/>
        <dbReference type="ChEBI" id="CHEBI:29991"/>
        <dbReference type="EC" id="2.6.1.1"/>
    </reaction>
</comment>
<dbReference type="Pfam" id="PF00155">
    <property type="entry name" value="Aminotran_1_2"/>
    <property type="match status" value="1"/>
</dbReference>
<comment type="subunit">
    <text evidence="3 8">Homodimer.</text>
</comment>
<dbReference type="PRINTS" id="PR00799">
    <property type="entry name" value="TRANSAMINASE"/>
</dbReference>
<comment type="similarity">
    <text evidence="2">Belongs to the class-I pyridoxal-phosphate-dependent aminotransferase family.</text>
</comment>
<dbReference type="GO" id="GO:0004069">
    <property type="term" value="F:L-aspartate:2-oxoglutarate aminotransferase activity"/>
    <property type="evidence" value="ECO:0007669"/>
    <property type="project" value="UniProtKB-EC"/>
</dbReference>
<dbReference type="Proteomes" id="UP000236333">
    <property type="component" value="Unassembled WGS sequence"/>
</dbReference>
<keyword evidence="6" id="KW-0663">Pyridoxal phosphate</keyword>
<dbReference type="InterPro" id="IPR004839">
    <property type="entry name" value="Aminotransferase_I/II_large"/>
</dbReference>
<dbReference type="InterPro" id="IPR015422">
    <property type="entry name" value="PyrdxlP-dep_Trfase_small"/>
</dbReference>
<dbReference type="OrthoDB" id="6752799at2759"/>
<evidence type="ECO:0000256" key="4">
    <source>
        <dbReference type="ARBA" id="ARBA00022576"/>
    </source>
</evidence>
<dbReference type="GO" id="GO:0005739">
    <property type="term" value="C:mitochondrion"/>
    <property type="evidence" value="ECO:0007669"/>
    <property type="project" value="TreeGrafter"/>
</dbReference>